<evidence type="ECO:0000313" key="2">
    <source>
        <dbReference type="EMBL" id="KAF4453841.1"/>
    </source>
</evidence>
<dbReference type="Gene3D" id="2.170.270.10">
    <property type="entry name" value="SET domain"/>
    <property type="match status" value="1"/>
</dbReference>
<accession>A0A8H4P2P0</accession>
<organism evidence="2 3">
    <name type="scientific">Fusarium austroafricanum</name>
    <dbReference type="NCBI Taxonomy" id="2364996"/>
    <lineage>
        <taxon>Eukaryota</taxon>
        <taxon>Fungi</taxon>
        <taxon>Dikarya</taxon>
        <taxon>Ascomycota</taxon>
        <taxon>Pezizomycotina</taxon>
        <taxon>Sordariomycetes</taxon>
        <taxon>Hypocreomycetidae</taxon>
        <taxon>Hypocreales</taxon>
        <taxon>Nectriaceae</taxon>
        <taxon>Fusarium</taxon>
        <taxon>Fusarium concolor species complex</taxon>
    </lineage>
</organism>
<dbReference type="AlphaFoldDB" id="A0A8H4P2P0"/>
<dbReference type="Proteomes" id="UP000605986">
    <property type="component" value="Unassembled WGS sequence"/>
</dbReference>
<sequence length="216" mass="24912">MLINRFAGDVEVRSTGTTRGVGLFALRDLPRRQNSAGISRRQNIADSFPILQGIPRVLQLQPQDLPARLLEQFRADYAFSEPAGRKALIYHNASKINHACPLCANATWNVDPQNPWMIEVRVNRDVYQGEEIFIHYGKPVLFGCAVCQAPLFRNNVTARVKNWTRKVRNDSKEKVKHWTSNVSHDSKEKVIHWASKVREEFRKVFKKDNFTEDRGR</sequence>
<protein>
    <recommendedName>
        <fullName evidence="1">SET domain-containing protein</fullName>
    </recommendedName>
</protein>
<comment type="caution">
    <text evidence="2">The sequence shown here is derived from an EMBL/GenBank/DDBJ whole genome shotgun (WGS) entry which is preliminary data.</text>
</comment>
<evidence type="ECO:0000313" key="3">
    <source>
        <dbReference type="Proteomes" id="UP000605986"/>
    </source>
</evidence>
<dbReference type="Pfam" id="PF00856">
    <property type="entry name" value="SET"/>
    <property type="match status" value="1"/>
</dbReference>
<gene>
    <name evidence="2" type="ORF">F53441_3527</name>
</gene>
<reference evidence="2" key="1">
    <citation type="submission" date="2020-01" db="EMBL/GenBank/DDBJ databases">
        <title>Identification and distribution of gene clusters putatively required for synthesis of sphingolipid metabolism inhibitors in phylogenetically diverse species of the filamentous fungus Fusarium.</title>
        <authorList>
            <person name="Kim H.-S."/>
            <person name="Busman M."/>
            <person name="Brown D.W."/>
            <person name="Divon H."/>
            <person name="Uhlig S."/>
            <person name="Proctor R.H."/>
        </authorList>
    </citation>
    <scope>NUCLEOTIDE SEQUENCE</scope>
    <source>
        <strain evidence="2">NRRL 53441</strain>
    </source>
</reference>
<evidence type="ECO:0000259" key="1">
    <source>
        <dbReference type="PROSITE" id="PS50280"/>
    </source>
</evidence>
<dbReference type="EMBL" id="JAADJG010000140">
    <property type="protein sequence ID" value="KAF4453841.1"/>
    <property type="molecule type" value="Genomic_DNA"/>
</dbReference>
<feature type="domain" description="SET" evidence="1">
    <location>
        <begin position="8"/>
        <end position="137"/>
    </location>
</feature>
<dbReference type="InterPro" id="IPR001214">
    <property type="entry name" value="SET_dom"/>
</dbReference>
<dbReference type="SUPFAM" id="SSF82199">
    <property type="entry name" value="SET domain"/>
    <property type="match status" value="1"/>
</dbReference>
<dbReference type="OrthoDB" id="265717at2759"/>
<proteinExistence type="predicted"/>
<dbReference type="PROSITE" id="PS50280">
    <property type="entry name" value="SET"/>
    <property type="match status" value="1"/>
</dbReference>
<keyword evidence="3" id="KW-1185">Reference proteome</keyword>
<dbReference type="InterPro" id="IPR046341">
    <property type="entry name" value="SET_dom_sf"/>
</dbReference>
<name>A0A8H4P2P0_9HYPO</name>